<evidence type="ECO:0008006" key="8">
    <source>
        <dbReference type="Google" id="ProtNLM"/>
    </source>
</evidence>
<dbReference type="PANTHER" id="PTHR46193:SF18">
    <property type="entry name" value="HEXITOL PHOSPHATASE B"/>
    <property type="match status" value="1"/>
</dbReference>
<proteinExistence type="predicted"/>
<keyword evidence="3" id="KW-0460">Magnesium</keyword>
<keyword evidence="4" id="KW-0119">Carbohydrate metabolism</keyword>
<dbReference type="InterPro" id="IPR023198">
    <property type="entry name" value="PGP-like_dom2"/>
</dbReference>
<dbReference type="SFLD" id="SFLDS00003">
    <property type="entry name" value="Haloacid_Dehalogenase"/>
    <property type="match status" value="1"/>
</dbReference>
<dbReference type="SUPFAM" id="SSF56784">
    <property type="entry name" value="HAD-like"/>
    <property type="match status" value="1"/>
</dbReference>
<accession>A0A383WPM4</accession>
<evidence type="ECO:0000313" key="7">
    <source>
        <dbReference type="Proteomes" id="UP000256970"/>
    </source>
</evidence>
<dbReference type="InterPro" id="IPR041492">
    <property type="entry name" value="HAD_2"/>
</dbReference>
<dbReference type="SFLD" id="SFLDG01129">
    <property type="entry name" value="C1.5:_HAD__Beta-PGM__Phosphata"/>
    <property type="match status" value="1"/>
</dbReference>
<dbReference type="PRINTS" id="PR00413">
    <property type="entry name" value="HADHALOGNASE"/>
</dbReference>
<dbReference type="SFLD" id="SFLDG01135">
    <property type="entry name" value="C1.5.6:_HAD__Beta-PGM__Phospha"/>
    <property type="match status" value="1"/>
</dbReference>
<evidence type="ECO:0000256" key="4">
    <source>
        <dbReference type="ARBA" id="ARBA00023277"/>
    </source>
</evidence>
<protein>
    <recommendedName>
        <fullName evidence="8">Haloacid dehalogenase-like hydrolase domain-containing protein Sgpp</fullName>
    </recommendedName>
</protein>
<gene>
    <name evidence="6" type="ORF">BQ4739_LOCUS19687</name>
</gene>
<name>A0A383WPM4_TETOB</name>
<evidence type="ECO:0000256" key="3">
    <source>
        <dbReference type="ARBA" id="ARBA00022842"/>
    </source>
</evidence>
<sequence>MASPNVQSVQNGDVPDLNAIKGVLFDIDGTLTCSDPLHFKAFQDILVEVGFQNGQPIDETFFRQHISGRHNPEIAADLFPDWPEEKRTAFYEEKEQRFRDMAGSKLQRMPGLTEFLAWLEGRSLRKAAVTNAPKDNTLLMLSALHLDTYFEAVVLGEECARAKPHPDPYQQALQLLGLQPHEAIVIEDSPAGVRAAVAAGVPCFGITSGQDPAVLIAAGCCMLIQDYHDLLQLAQQQDAAGISSSSSSSSSSSEAQQQQSQAAADKPAQQQQHVVALTADTR</sequence>
<dbReference type="InterPro" id="IPR036412">
    <property type="entry name" value="HAD-like_sf"/>
</dbReference>
<dbReference type="Proteomes" id="UP000256970">
    <property type="component" value="Unassembled WGS sequence"/>
</dbReference>
<evidence type="ECO:0000313" key="6">
    <source>
        <dbReference type="EMBL" id="SZX79408.1"/>
    </source>
</evidence>
<dbReference type="CDD" id="cd07505">
    <property type="entry name" value="HAD_BPGM-like"/>
    <property type="match status" value="1"/>
</dbReference>
<dbReference type="STRING" id="3088.A0A383WPM4"/>
<dbReference type="Gene3D" id="3.40.50.1000">
    <property type="entry name" value="HAD superfamily/HAD-like"/>
    <property type="match status" value="1"/>
</dbReference>
<dbReference type="InterPro" id="IPR023214">
    <property type="entry name" value="HAD_sf"/>
</dbReference>
<organism evidence="6 7">
    <name type="scientific">Tetradesmus obliquus</name>
    <name type="common">Green alga</name>
    <name type="synonym">Acutodesmus obliquus</name>
    <dbReference type="NCBI Taxonomy" id="3088"/>
    <lineage>
        <taxon>Eukaryota</taxon>
        <taxon>Viridiplantae</taxon>
        <taxon>Chlorophyta</taxon>
        <taxon>core chlorophytes</taxon>
        <taxon>Chlorophyceae</taxon>
        <taxon>CS clade</taxon>
        <taxon>Sphaeropleales</taxon>
        <taxon>Scenedesmaceae</taxon>
        <taxon>Tetradesmus</taxon>
    </lineage>
</organism>
<keyword evidence="7" id="KW-1185">Reference proteome</keyword>
<dbReference type="Gene3D" id="1.10.150.240">
    <property type="entry name" value="Putative phosphatase, domain 2"/>
    <property type="match status" value="1"/>
</dbReference>
<keyword evidence="2" id="KW-0479">Metal-binding</keyword>
<dbReference type="EMBL" id="FNXT01001366">
    <property type="protein sequence ID" value="SZX79408.1"/>
    <property type="molecule type" value="Genomic_DNA"/>
</dbReference>
<dbReference type="GO" id="GO:0003824">
    <property type="term" value="F:catalytic activity"/>
    <property type="evidence" value="ECO:0007669"/>
    <property type="project" value="UniProtKB-ARBA"/>
</dbReference>
<dbReference type="AlphaFoldDB" id="A0A383WPM4"/>
<evidence type="ECO:0000256" key="2">
    <source>
        <dbReference type="ARBA" id="ARBA00022723"/>
    </source>
</evidence>
<reference evidence="6 7" key="1">
    <citation type="submission" date="2016-10" db="EMBL/GenBank/DDBJ databases">
        <authorList>
            <person name="Cai Z."/>
        </authorList>
    </citation>
    <scope>NUCLEOTIDE SEQUENCE [LARGE SCALE GENOMIC DNA]</scope>
</reference>
<dbReference type="Pfam" id="PF13419">
    <property type="entry name" value="HAD_2"/>
    <property type="match status" value="1"/>
</dbReference>
<dbReference type="InterPro" id="IPR006439">
    <property type="entry name" value="HAD-SF_hydro_IA"/>
</dbReference>
<feature type="compositionally biased region" description="Low complexity" evidence="5">
    <location>
        <begin position="241"/>
        <end position="272"/>
    </location>
</feature>
<evidence type="ECO:0000256" key="1">
    <source>
        <dbReference type="ARBA" id="ARBA00001946"/>
    </source>
</evidence>
<dbReference type="PANTHER" id="PTHR46193">
    <property type="entry name" value="6-PHOSPHOGLUCONATE PHOSPHATASE"/>
    <property type="match status" value="1"/>
</dbReference>
<dbReference type="InterPro" id="IPR051600">
    <property type="entry name" value="Beta-PGM-like"/>
</dbReference>
<dbReference type="NCBIfam" id="TIGR01509">
    <property type="entry name" value="HAD-SF-IA-v3"/>
    <property type="match status" value="1"/>
</dbReference>
<dbReference type="GO" id="GO:0046872">
    <property type="term" value="F:metal ion binding"/>
    <property type="evidence" value="ECO:0007669"/>
    <property type="project" value="UniProtKB-KW"/>
</dbReference>
<feature type="region of interest" description="Disordered" evidence="5">
    <location>
        <begin position="241"/>
        <end position="282"/>
    </location>
</feature>
<comment type="cofactor">
    <cofactor evidence="1">
        <name>Mg(2+)</name>
        <dbReference type="ChEBI" id="CHEBI:18420"/>
    </cofactor>
</comment>
<evidence type="ECO:0000256" key="5">
    <source>
        <dbReference type="SAM" id="MobiDB-lite"/>
    </source>
</evidence>